<evidence type="ECO:0000313" key="1">
    <source>
        <dbReference type="EMBL" id="PJZ54880.1"/>
    </source>
</evidence>
<organism evidence="1 4">
    <name type="scientific">Leptospira adleri</name>
    <dbReference type="NCBI Taxonomy" id="2023186"/>
    <lineage>
        <taxon>Bacteria</taxon>
        <taxon>Pseudomonadati</taxon>
        <taxon>Spirochaetota</taxon>
        <taxon>Spirochaetia</taxon>
        <taxon>Leptospirales</taxon>
        <taxon>Leptospiraceae</taxon>
        <taxon>Leptospira</taxon>
    </lineage>
</organism>
<gene>
    <name evidence="2" type="ORF">CH376_20450</name>
    <name evidence="1" type="ORF">CH380_04005</name>
</gene>
<dbReference type="EMBL" id="NPDV01000002">
    <property type="protein sequence ID" value="PJZ54880.1"/>
    <property type="molecule type" value="Genomic_DNA"/>
</dbReference>
<evidence type="ECO:0000313" key="3">
    <source>
        <dbReference type="Proteomes" id="UP000232149"/>
    </source>
</evidence>
<name>A0A2M9YTN5_9LEPT</name>
<comment type="caution">
    <text evidence="1">The sequence shown here is derived from an EMBL/GenBank/DDBJ whole genome shotgun (WGS) entry which is preliminary data.</text>
</comment>
<protein>
    <submittedName>
        <fullName evidence="1">Uncharacterized protein</fullName>
    </submittedName>
</protein>
<accession>A0A2M9YTN5</accession>
<sequence length="117" mass="13897">MFELLQKRKKPNLKVGNIYDIGKPYDFCRRPPRKSMQYFLSDRSTFREKSWQLLQISLYNFCGPHPAARSVESAALEFRVESVRGKKKEDFSLSEKLHILKENFPIKFCRNSDKSEF</sequence>
<dbReference type="AlphaFoldDB" id="A0A2M9YTN5"/>
<keyword evidence="3" id="KW-1185">Reference proteome</keyword>
<dbReference type="EMBL" id="NPDU01000081">
    <property type="protein sequence ID" value="PJZ60051.1"/>
    <property type="molecule type" value="Genomic_DNA"/>
</dbReference>
<evidence type="ECO:0000313" key="4">
    <source>
        <dbReference type="Proteomes" id="UP000232188"/>
    </source>
</evidence>
<evidence type="ECO:0000313" key="2">
    <source>
        <dbReference type="EMBL" id="PJZ60051.1"/>
    </source>
</evidence>
<proteinExistence type="predicted"/>
<dbReference type="Proteomes" id="UP000232149">
    <property type="component" value="Unassembled WGS sequence"/>
</dbReference>
<dbReference type="Proteomes" id="UP000232188">
    <property type="component" value="Unassembled WGS sequence"/>
</dbReference>
<reference evidence="3 4" key="1">
    <citation type="submission" date="2017-07" db="EMBL/GenBank/DDBJ databases">
        <title>Leptospira spp. isolated from tropical soils.</title>
        <authorList>
            <person name="Thibeaux R."/>
            <person name="Iraola G."/>
            <person name="Ferres I."/>
            <person name="Bierque E."/>
            <person name="Girault D."/>
            <person name="Soupe-Gilbert M.-E."/>
            <person name="Picardeau M."/>
            <person name="Goarant C."/>
        </authorList>
    </citation>
    <scope>NUCLEOTIDE SEQUENCE [LARGE SCALE GENOMIC DNA]</scope>
    <source>
        <strain evidence="1 4">FH2-B-C1</strain>
        <strain evidence="2 3">FH2-B-D1</strain>
    </source>
</reference>